<dbReference type="AlphaFoldDB" id="A0A6A6IYH1"/>
<gene>
    <name evidence="1" type="ORF">BU26DRAFT_154434</name>
</gene>
<keyword evidence="2" id="KW-1185">Reference proteome</keyword>
<sequence length="180" mass="21209">MHEKDPPQLAIWHLNPWQDRQLAIVVECFSRLKHLRLRFAIALAPDNMFGYLWKLDLSRLEDGKLQLSKLEIVISKGVEYLGPERNAIFQAFEREVCRVGRAVVKGEREARLDFREEKVKIEPPQLKSHRRYFYYPGYHNIPATQNVQLSIHGEARDALSWWFEFTKAGEMAKVRCSKEE</sequence>
<protein>
    <submittedName>
        <fullName evidence="1">Uncharacterized protein</fullName>
    </submittedName>
</protein>
<accession>A0A6A6IYH1</accession>
<dbReference type="EMBL" id="ML987190">
    <property type="protein sequence ID" value="KAF2255358.1"/>
    <property type="molecule type" value="Genomic_DNA"/>
</dbReference>
<evidence type="ECO:0000313" key="2">
    <source>
        <dbReference type="Proteomes" id="UP000800094"/>
    </source>
</evidence>
<reference evidence="1" key="1">
    <citation type="journal article" date="2020" name="Stud. Mycol.">
        <title>101 Dothideomycetes genomes: a test case for predicting lifestyles and emergence of pathogens.</title>
        <authorList>
            <person name="Haridas S."/>
            <person name="Albert R."/>
            <person name="Binder M."/>
            <person name="Bloem J."/>
            <person name="Labutti K."/>
            <person name="Salamov A."/>
            <person name="Andreopoulos B."/>
            <person name="Baker S."/>
            <person name="Barry K."/>
            <person name="Bills G."/>
            <person name="Bluhm B."/>
            <person name="Cannon C."/>
            <person name="Castanera R."/>
            <person name="Culley D."/>
            <person name="Daum C."/>
            <person name="Ezra D."/>
            <person name="Gonzalez J."/>
            <person name="Henrissat B."/>
            <person name="Kuo A."/>
            <person name="Liang C."/>
            <person name="Lipzen A."/>
            <person name="Lutzoni F."/>
            <person name="Magnuson J."/>
            <person name="Mondo S."/>
            <person name="Nolan M."/>
            <person name="Ohm R."/>
            <person name="Pangilinan J."/>
            <person name="Park H.-J."/>
            <person name="Ramirez L."/>
            <person name="Alfaro M."/>
            <person name="Sun H."/>
            <person name="Tritt A."/>
            <person name="Yoshinaga Y."/>
            <person name="Zwiers L.-H."/>
            <person name="Turgeon B."/>
            <person name="Goodwin S."/>
            <person name="Spatafora J."/>
            <person name="Crous P."/>
            <person name="Grigoriev I."/>
        </authorList>
    </citation>
    <scope>NUCLEOTIDE SEQUENCE</scope>
    <source>
        <strain evidence="1">CBS 122368</strain>
    </source>
</reference>
<dbReference type="GeneID" id="54573367"/>
<dbReference type="Proteomes" id="UP000800094">
    <property type="component" value="Unassembled WGS sequence"/>
</dbReference>
<dbReference type="RefSeq" id="XP_033690362.1">
    <property type="nucleotide sequence ID" value="XM_033820037.1"/>
</dbReference>
<evidence type="ECO:0000313" key="1">
    <source>
        <dbReference type="EMBL" id="KAF2255358.1"/>
    </source>
</evidence>
<organism evidence="1 2">
    <name type="scientific">Trematosphaeria pertusa</name>
    <dbReference type="NCBI Taxonomy" id="390896"/>
    <lineage>
        <taxon>Eukaryota</taxon>
        <taxon>Fungi</taxon>
        <taxon>Dikarya</taxon>
        <taxon>Ascomycota</taxon>
        <taxon>Pezizomycotina</taxon>
        <taxon>Dothideomycetes</taxon>
        <taxon>Pleosporomycetidae</taxon>
        <taxon>Pleosporales</taxon>
        <taxon>Massarineae</taxon>
        <taxon>Trematosphaeriaceae</taxon>
        <taxon>Trematosphaeria</taxon>
    </lineage>
</organism>
<name>A0A6A6IYH1_9PLEO</name>
<proteinExistence type="predicted"/>